<evidence type="ECO:0000313" key="2">
    <source>
        <dbReference type="EMBL" id="GAA5041588.1"/>
    </source>
</evidence>
<gene>
    <name evidence="2" type="ORF">GCM10025751_03940</name>
</gene>
<dbReference type="EMBL" id="BAABKX010000001">
    <property type="protein sequence ID" value="GAA5041588.1"/>
    <property type="molecule type" value="Genomic_DNA"/>
</dbReference>
<feature type="region of interest" description="Disordered" evidence="1">
    <location>
        <begin position="1"/>
        <end position="28"/>
    </location>
</feature>
<reference evidence="2 3" key="1">
    <citation type="journal article" date="2019" name="Int. J. Syst. Evol. Microbiol.">
        <title>The Global Catalogue of Microorganisms (GCM) 10K type strain sequencing project: providing services to taxonomists for standard genome sequencing and annotation.</title>
        <authorList>
            <consortium name="The Broad Institute Genomics Platform"/>
            <consortium name="The Broad Institute Genome Sequencing Center for Infectious Disease"/>
            <person name="Wu L."/>
            <person name="Ma J."/>
        </authorList>
    </citation>
    <scope>NUCLEOTIDE SEQUENCE [LARGE SCALE GENOMIC DNA]</scope>
    <source>
        <strain evidence="2 3">JCM 17504</strain>
    </source>
</reference>
<evidence type="ECO:0000313" key="3">
    <source>
        <dbReference type="Proteomes" id="UP001501729"/>
    </source>
</evidence>
<evidence type="ECO:0000256" key="1">
    <source>
        <dbReference type="SAM" id="MobiDB-lite"/>
    </source>
</evidence>
<keyword evidence="3" id="KW-1185">Reference proteome</keyword>
<name>A0AAV3UBU8_9EURY</name>
<accession>A0AAV3UBU8</accession>
<sequence length="99" mass="10877">MTVNESETTTGTSDDQQTTNDSQADDLQSQVKALRDELETTKDRLHHAEKNLRWMAQHQASETGKSVCPECSSGGSLSVERTATGKKKVECTNCGTRFI</sequence>
<comment type="caution">
    <text evidence="2">The sequence shown here is derived from an EMBL/GenBank/DDBJ whole genome shotgun (WGS) entry which is preliminary data.</text>
</comment>
<dbReference type="GeneID" id="68615086"/>
<feature type="compositionally biased region" description="Low complexity" evidence="1">
    <location>
        <begin position="1"/>
        <end position="26"/>
    </location>
</feature>
<proteinExistence type="predicted"/>
<dbReference type="RefSeq" id="WP_227775181.1">
    <property type="nucleotide sequence ID" value="NZ_BAABKX010000001.1"/>
</dbReference>
<dbReference type="AlphaFoldDB" id="A0AAV3UBU8"/>
<protein>
    <submittedName>
        <fullName evidence="2">Uncharacterized protein</fullName>
    </submittedName>
</protein>
<dbReference type="Proteomes" id="UP001501729">
    <property type="component" value="Unassembled WGS sequence"/>
</dbReference>
<organism evidence="2 3">
    <name type="scientific">Haladaptatus pallidirubidus</name>
    <dbReference type="NCBI Taxonomy" id="1008152"/>
    <lineage>
        <taxon>Archaea</taxon>
        <taxon>Methanobacteriati</taxon>
        <taxon>Methanobacteriota</taxon>
        <taxon>Stenosarchaea group</taxon>
        <taxon>Halobacteria</taxon>
        <taxon>Halobacteriales</taxon>
        <taxon>Haladaptataceae</taxon>
        <taxon>Haladaptatus</taxon>
    </lineage>
</organism>